<dbReference type="EMBL" id="NCTK01000001">
    <property type="protein sequence ID" value="OYQ13671.1"/>
    <property type="molecule type" value="Genomic_DNA"/>
</dbReference>
<dbReference type="Proteomes" id="UP000216164">
    <property type="component" value="Unassembled WGS sequence"/>
</dbReference>
<dbReference type="AlphaFoldDB" id="A0AAP8D4F4"/>
<evidence type="ECO:0000256" key="1">
    <source>
        <dbReference type="SAM" id="MobiDB-lite"/>
    </source>
</evidence>
<name>A0AAP8D4F4_RALSL</name>
<protein>
    <submittedName>
        <fullName evidence="2">Uncharacterized protein</fullName>
    </submittedName>
</protein>
<evidence type="ECO:0000313" key="3">
    <source>
        <dbReference type="Proteomes" id="UP000216164"/>
    </source>
</evidence>
<sequence length="69" mass="7553">MPSSVAVGELAGLDGKISDWAIRPAEYPLDNATNSAVLKILELNTEISPGLGNPNIRERHPDHRPVEFY</sequence>
<gene>
    <name evidence="2" type="ORF">B7R77_10685</name>
</gene>
<feature type="compositionally biased region" description="Basic and acidic residues" evidence="1">
    <location>
        <begin position="56"/>
        <end position="69"/>
    </location>
</feature>
<comment type="caution">
    <text evidence="2">The sequence shown here is derived from an EMBL/GenBank/DDBJ whole genome shotgun (WGS) entry which is preliminary data.</text>
</comment>
<organism evidence="2 3">
    <name type="scientific">Ralstonia solanacearum K60</name>
    <dbReference type="NCBI Taxonomy" id="1091042"/>
    <lineage>
        <taxon>Bacteria</taxon>
        <taxon>Pseudomonadati</taxon>
        <taxon>Pseudomonadota</taxon>
        <taxon>Betaproteobacteria</taxon>
        <taxon>Burkholderiales</taxon>
        <taxon>Burkholderiaceae</taxon>
        <taxon>Ralstonia</taxon>
        <taxon>Ralstonia solanacearum species complex</taxon>
    </lineage>
</organism>
<accession>A0AAP8D4F4</accession>
<evidence type="ECO:0000313" key="2">
    <source>
        <dbReference type="EMBL" id="OYQ13671.1"/>
    </source>
</evidence>
<proteinExistence type="predicted"/>
<feature type="region of interest" description="Disordered" evidence="1">
    <location>
        <begin position="50"/>
        <end position="69"/>
    </location>
</feature>
<reference evidence="2 3" key="1">
    <citation type="submission" date="2017-04" db="EMBL/GenBank/DDBJ databases">
        <title>Genome Announcement: Closed genomes of Ralstonia solanacearum strains K60, UW551, and UW700.</title>
        <authorList>
            <person name="Hayes M."/>
            <person name="Macintyre A.M."/>
            <person name="Allen C."/>
        </authorList>
    </citation>
    <scope>NUCLEOTIDE SEQUENCE [LARGE SCALE GENOMIC DNA]</scope>
    <source>
        <strain evidence="2 3">UW25</strain>
    </source>
</reference>